<proteinExistence type="predicted"/>
<evidence type="ECO:0000256" key="4">
    <source>
        <dbReference type="ARBA" id="ARBA00022989"/>
    </source>
</evidence>
<gene>
    <name evidence="8" type="primary">bcr2_2</name>
    <name evidence="8" type="ORF">NF27_EY01580</name>
</gene>
<feature type="transmembrane region" description="Helical" evidence="6">
    <location>
        <begin position="216"/>
        <end position="241"/>
    </location>
</feature>
<feature type="transmembrane region" description="Helical" evidence="6">
    <location>
        <begin position="253"/>
        <end position="274"/>
    </location>
</feature>
<dbReference type="SUPFAM" id="SSF103473">
    <property type="entry name" value="MFS general substrate transporter"/>
    <property type="match status" value="1"/>
</dbReference>
<keyword evidence="4 6" id="KW-1133">Transmembrane helix</keyword>
<dbReference type="InterPro" id="IPR020846">
    <property type="entry name" value="MFS_dom"/>
</dbReference>
<dbReference type="InterPro" id="IPR036259">
    <property type="entry name" value="MFS_trans_sf"/>
</dbReference>
<comment type="subcellular location">
    <subcellularLocation>
        <location evidence="1">Cell inner membrane</location>
        <topology evidence="1">Multi-pass membrane protein</topology>
    </subcellularLocation>
</comment>
<dbReference type="Pfam" id="PF07690">
    <property type="entry name" value="MFS_1"/>
    <property type="match status" value="1"/>
</dbReference>
<accession>A0A0C1MSN3</accession>
<feature type="domain" description="Major facilitator superfamily (MFS) profile" evidence="7">
    <location>
        <begin position="14"/>
        <end position="396"/>
    </location>
</feature>
<dbReference type="AlphaFoldDB" id="A0A0C1MSN3"/>
<sequence>MVGRRLKFMKVSSGFITIILLCILAGAEVDLFVPSFPQISKQFQLTPFMVELTLSANLIAYCISSLAVGSLGDRYGRKVVMIWGLVVFILGSILCVIAEQFYIIILGRFLQGAGIAAPAILTYVLVSDIYGRKDQLNVISILNGVVTLAMAFAPILGSYVNLYYSWKGNFIVLLIFGIICLIMLCLFIKEQHDRELKSRNLELFVSYLPVLRSGKVIAFTVSFCFLSCPYWIFIGISPILYMTDFKMSLEKFGFYQGAMAVAFSTVSISSSYALKIISRKRMFLTGIFLCALSAIFILFLGIIESKNPIAITGALVLLSMGVVLPINILYYEALEIMEKNKGKIAAVILSSRLIFTAIGLEVAGYFHQGSFKSTAFIMVFSLTVSLTSIMLLIKTKLFDLDK</sequence>
<feature type="transmembrane region" description="Helical" evidence="6">
    <location>
        <begin position="344"/>
        <end position="367"/>
    </location>
</feature>
<evidence type="ECO:0000256" key="1">
    <source>
        <dbReference type="ARBA" id="ARBA00004429"/>
    </source>
</evidence>
<dbReference type="InterPro" id="IPR011701">
    <property type="entry name" value="MFS"/>
</dbReference>
<dbReference type="PANTHER" id="PTHR43124:SF3">
    <property type="entry name" value="CHLORAMPHENICOL EFFLUX PUMP RV0191"/>
    <property type="match status" value="1"/>
</dbReference>
<dbReference type="PANTHER" id="PTHR43124">
    <property type="entry name" value="PURINE EFFLUX PUMP PBUE"/>
    <property type="match status" value="1"/>
</dbReference>
<evidence type="ECO:0000256" key="2">
    <source>
        <dbReference type="ARBA" id="ARBA00022475"/>
    </source>
</evidence>
<dbReference type="STRING" id="86105.NF27_EY01580"/>
<dbReference type="EMBL" id="JSWE01000124">
    <property type="protein sequence ID" value="KIE05062.1"/>
    <property type="molecule type" value="Genomic_DNA"/>
</dbReference>
<dbReference type="GO" id="GO:0022857">
    <property type="term" value="F:transmembrane transporter activity"/>
    <property type="evidence" value="ECO:0007669"/>
    <property type="project" value="InterPro"/>
</dbReference>
<evidence type="ECO:0000313" key="9">
    <source>
        <dbReference type="Proteomes" id="UP000031258"/>
    </source>
</evidence>
<feature type="transmembrane region" description="Helical" evidence="6">
    <location>
        <begin position="138"/>
        <end position="164"/>
    </location>
</feature>
<feature type="transmembrane region" description="Helical" evidence="6">
    <location>
        <begin position="109"/>
        <end position="126"/>
    </location>
</feature>
<keyword evidence="5 6" id="KW-0472">Membrane</keyword>
<dbReference type="Gene3D" id="1.20.1720.10">
    <property type="entry name" value="Multidrug resistance protein D"/>
    <property type="match status" value="1"/>
</dbReference>
<keyword evidence="3 6" id="KW-0812">Transmembrane</keyword>
<organism evidence="8 9">
    <name type="scientific">Candidatus Jidaibacter acanthamoebae</name>
    <dbReference type="NCBI Taxonomy" id="86105"/>
    <lineage>
        <taxon>Bacteria</taxon>
        <taxon>Pseudomonadati</taxon>
        <taxon>Pseudomonadota</taxon>
        <taxon>Alphaproteobacteria</taxon>
        <taxon>Rickettsiales</taxon>
        <taxon>Candidatus Midichloriaceae</taxon>
        <taxon>Candidatus Jidaibacter</taxon>
    </lineage>
</organism>
<feature type="transmembrane region" description="Helical" evidence="6">
    <location>
        <begin position="80"/>
        <end position="103"/>
    </location>
</feature>
<feature type="transmembrane region" description="Helical" evidence="6">
    <location>
        <begin position="283"/>
        <end position="303"/>
    </location>
</feature>
<keyword evidence="2" id="KW-1003">Cell membrane</keyword>
<feature type="transmembrane region" description="Helical" evidence="6">
    <location>
        <begin position="373"/>
        <end position="393"/>
    </location>
</feature>
<dbReference type="PROSITE" id="PS50850">
    <property type="entry name" value="MFS"/>
    <property type="match status" value="1"/>
</dbReference>
<feature type="transmembrane region" description="Helical" evidence="6">
    <location>
        <begin position="45"/>
        <end position="68"/>
    </location>
</feature>
<feature type="transmembrane region" description="Helical" evidence="6">
    <location>
        <begin position="170"/>
        <end position="188"/>
    </location>
</feature>
<reference evidence="8 9" key="1">
    <citation type="submission" date="2014-11" db="EMBL/GenBank/DDBJ databases">
        <title>A Rickettsiales Symbiont of Amoebae With Ancient Features.</title>
        <authorList>
            <person name="Schulz F."/>
            <person name="Martijn J."/>
            <person name="Wascher F."/>
            <person name="Kostanjsek R."/>
            <person name="Ettema T.J."/>
            <person name="Horn M."/>
        </authorList>
    </citation>
    <scope>NUCLEOTIDE SEQUENCE [LARGE SCALE GENOMIC DNA]</scope>
    <source>
        <strain evidence="8 9">UWC36</strain>
    </source>
</reference>
<keyword evidence="9" id="KW-1185">Reference proteome</keyword>
<name>A0A0C1MSN3_9RICK</name>
<protein>
    <submittedName>
        <fullName evidence="8">MFS-type bicyclomycin resistance protein</fullName>
    </submittedName>
</protein>
<dbReference type="Proteomes" id="UP000031258">
    <property type="component" value="Unassembled WGS sequence"/>
</dbReference>
<comment type="caution">
    <text evidence="8">The sequence shown here is derived from an EMBL/GenBank/DDBJ whole genome shotgun (WGS) entry which is preliminary data.</text>
</comment>
<evidence type="ECO:0000256" key="5">
    <source>
        <dbReference type="ARBA" id="ARBA00023136"/>
    </source>
</evidence>
<dbReference type="InterPro" id="IPR050189">
    <property type="entry name" value="MFS_Efflux_Transporters"/>
</dbReference>
<dbReference type="GO" id="GO:0005886">
    <property type="term" value="C:plasma membrane"/>
    <property type="evidence" value="ECO:0007669"/>
    <property type="project" value="UniProtKB-SubCell"/>
</dbReference>
<evidence type="ECO:0000256" key="6">
    <source>
        <dbReference type="SAM" id="Phobius"/>
    </source>
</evidence>
<evidence type="ECO:0000256" key="3">
    <source>
        <dbReference type="ARBA" id="ARBA00022692"/>
    </source>
</evidence>
<dbReference type="CDD" id="cd17320">
    <property type="entry name" value="MFS_MdfA_MDR_like"/>
    <property type="match status" value="1"/>
</dbReference>
<evidence type="ECO:0000259" key="7">
    <source>
        <dbReference type="PROSITE" id="PS50850"/>
    </source>
</evidence>
<evidence type="ECO:0000313" key="8">
    <source>
        <dbReference type="EMBL" id="KIE05062.1"/>
    </source>
</evidence>
<feature type="transmembrane region" description="Helical" evidence="6">
    <location>
        <begin position="309"/>
        <end position="332"/>
    </location>
</feature>